<sequence length="405" mass="45354">MVSFVSRLKGSAKNFRLPFLSPSSFGRRAPMMSAAMSTVSSRNIKSPPEKPLTSSKPVTLPWLMLPPKAGDDTMLCKFYDLVEDRVESLRVELPYPDDIVLVGSSHGWLAFFDRRTKYVYLSNPFAGRLLKLPSIDTLLDTDMKLGCGSGTISKLILSSSAAREDCIAMISFGPGHKPAFCYPISIWGRSDRWDSLNDDPLYPDGLPKYTDARTYEDLVYRSSQKIFSFITEFQIAHDCGEPLFPSRLEEYALHSDFSFMIGRHQLEAFDIPYLLFNEQCGGLYIMTRFLSAGHKTIGFFAFKVEYHECGMFQKKLILVDSLDGLAVFVGLNHSFAVSSPAEFGLKPDSIYFTDAANARVMPPAIHGHDNGVFDYVNKTLSPCPGPYYDDAQTLSTPVWFTPSPY</sequence>
<dbReference type="Proteomes" id="UP001632038">
    <property type="component" value="Unassembled WGS sequence"/>
</dbReference>
<dbReference type="PANTHER" id="PTHR44259:SF37">
    <property type="entry name" value="DUF1618 DOMAIN-CONTAINING PROTEIN"/>
    <property type="match status" value="1"/>
</dbReference>
<evidence type="ECO:0000313" key="3">
    <source>
        <dbReference type="Proteomes" id="UP001632038"/>
    </source>
</evidence>
<dbReference type="AlphaFoldDB" id="A0ABD3E5A2"/>
<reference evidence="3" key="1">
    <citation type="journal article" date="2024" name="IScience">
        <title>Strigolactones Initiate the Formation of Haustorium-like Structures in Castilleja.</title>
        <authorList>
            <person name="Buerger M."/>
            <person name="Peterson D."/>
            <person name="Chory J."/>
        </authorList>
    </citation>
    <scope>NUCLEOTIDE SEQUENCE [LARGE SCALE GENOMIC DNA]</scope>
</reference>
<proteinExistence type="predicted"/>
<feature type="domain" description="KIB1-4 beta-propeller" evidence="1">
    <location>
        <begin position="78"/>
        <end position="374"/>
    </location>
</feature>
<name>A0ABD3E5A2_9LAMI</name>
<dbReference type="InterPro" id="IPR050942">
    <property type="entry name" value="F-box_BR-signaling"/>
</dbReference>
<evidence type="ECO:0000313" key="2">
    <source>
        <dbReference type="EMBL" id="KAL3649304.1"/>
    </source>
</evidence>
<dbReference type="Pfam" id="PF03478">
    <property type="entry name" value="Beta-prop_KIB1-4"/>
    <property type="match status" value="1"/>
</dbReference>
<gene>
    <name evidence="2" type="ORF">CASFOL_005707</name>
</gene>
<dbReference type="PANTHER" id="PTHR44259">
    <property type="entry name" value="OS07G0183000 PROTEIN-RELATED"/>
    <property type="match status" value="1"/>
</dbReference>
<keyword evidence="3" id="KW-1185">Reference proteome</keyword>
<comment type="caution">
    <text evidence="2">The sequence shown here is derived from an EMBL/GenBank/DDBJ whole genome shotgun (WGS) entry which is preliminary data.</text>
</comment>
<dbReference type="InterPro" id="IPR005174">
    <property type="entry name" value="KIB1-4_b-propeller"/>
</dbReference>
<accession>A0ABD3E5A2</accession>
<dbReference type="EMBL" id="JAVIJP010000007">
    <property type="protein sequence ID" value="KAL3649304.1"/>
    <property type="molecule type" value="Genomic_DNA"/>
</dbReference>
<evidence type="ECO:0000259" key="1">
    <source>
        <dbReference type="Pfam" id="PF03478"/>
    </source>
</evidence>
<organism evidence="2 3">
    <name type="scientific">Castilleja foliolosa</name>
    <dbReference type="NCBI Taxonomy" id="1961234"/>
    <lineage>
        <taxon>Eukaryota</taxon>
        <taxon>Viridiplantae</taxon>
        <taxon>Streptophyta</taxon>
        <taxon>Embryophyta</taxon>
        <taxon>Tracheophyta</taxon>
        <taxon>Spermatophyta</taxon>
        <taxon>Magnoliopsida</taxon>
        <taxon>eudicotyledons</taxon>
        <taxon>Gunneridae</taxon>
        <taxon>Pentapetalae</taxon>
        <taxon>asterids</taxon>
        <taxon>lamiids</taxon>
        <taxon>Lamiales</taxon>
        <taxon>Orobanchaceae</taxon>
        <taxon>Pedicularideae</taxon>
        <taxon>Castillejinae</taxon>
        <taxon>Castilleja</taxon>
    </lineage>
</organism>
<protein>
    <recommendedName>
        <fullName evidence="1">KIB1-4 beta-propeller domain-containing protein</fullName>
    </recommendedName>
</protein>